<dbReference type="SUPFAM" id="SSF51161">
    <property type="entry name" value="Trimeric LpxA-like enzymes"/>
    <property type="match status" value="1"/>
</dbReference>
<dbReference type="InterPro" id="IPR001451">
    <property type="entry name" value="Hexapep"/>
</dbReference>
<dbReference type="Pfam" id="PF04613">
    <property type="entry name" value="LpxD"/>
    <property type="match status" value="1"/>
</dbReference>
<name>A0A7G1HXJ7_9BACT</name>
<dbReference type="EC" id="2.3.1.191" evidence="7"/>
<keyword evidence="6 7" id="KW-0012">Acyltransferase</keyword>
<feature type="active site" description="Proton acceptor" evidence="7">
    <location>
        <position position="240"/>
    </location>
</feature>
<evidence type="ECO:0000313" key="10">
    <source>
        <dbReference type="Proteomes" id="UP000594042"/>
    </source>
</evidence>
<evidence type="ECO:0000256" key="5">
    <source>
        <dbReference type="ARBA" id="ARBA00023098"/>
    </source>
</evidence>
<dbReference type="InterPro" id="IPR011004">
    <property type="entry name" value="Trimer_LpxA-like_sf"/>
</dbReference>
<reference evidence="10" key="1">
    <citation type="submission" date="2020-07" db="EMBL/GenBank/DDBJ databases">
        <title>Complete genome sequencing of Coprobacter sp. strain 2CBH44.</title>
        <authorList>
            <person name="Sakamoto M."/>
            <person name="Murakami T."/>
            <person name="Mori H."/>
        </authorList>
    </citation>
    <scope>NUCLEOTIDE SEQUENCE [LARGE SCALE GENOMIC DNA]</scope>
    <source>
        <strain evidence="10">2CBH44</strain>
    </source>
</reference>
<keyword evidence="3 7" id="KW-0808">Transferase</keyword>
<accession>A0A7G1HXJ7</accession>
<dbReference type="PROSITE" id="PS00101">
    <property type="entry name" value="HEXAPEP_TRANSFERASES"/>
    <property type="match status" value="1"/>
</dbReference>
<proteinExistence type="inferred from homology"/>
<organism evidence="9 10">
    <name type="scientific">Coprobacter secundus subsp. similis</name>
    <dbReference type="NCBI Taxonomy" id="2751153"/>
    <lineage>
        <taxon>Bacteria</taxon>
        <taxon>Pseudomonadati</taxon>
        <taxon>Bacteroidota</taxon>
        <taxon>Bacteroidia</taxon>
        <taxon>Bacteroidales</taxon>
        <taxon>Barnesiellaceae</taxon>
        <taxon>Coprobacter</taxon>
    </lineage>
</organism>
<keyword evidence="4 7" id="KW-0677">Repeat</keyword>
<evidence type="ECO:0000256" key="3">
    <source>
        <dbReference type="ARBA" id="ARBA00022679"/>
    </source>
</evidence>
<evidence type="ECO:0000313" key="9">
    <source>
        <dbReference type="EMBL" id="BCI64419.1"/>
    </source>
</evidence>
<dbReference type="NCBIfam" id="TIGR01853">
    <property type="entry name" value="lipid_A_lpxD"/>
    <property type="match status" value="1"/>
</dbReference>
<comment type="catalytic activity">
    <reaction evidence="7">
        <text>a UDP-3-O-[(3R)-3-hydroxyacyl]-alpha-D-glucosamine + a (3R)-hydroxyacyl-[ACP] = a UDP-2-N,3-O-bis[(3R)-3-hydroxyacyl]-alpha-D-glucosamine + holo-[ACP] + H(+)</text>
        <dbReference type="Rhea" id="RHEA:53836"/>
        <dbReference type="Rhea" id="RHEA-COMP:9685"/>
        <dbReference type="Rhea" id="RHEA-COMP:9945"/>
        <dbReference type="ChEBI" id="CHEBI:15378"/>
        <dbReference type="ChEBI" id="CHEBI:64479"/>
        <dbReference type="ChEBI" id="CHEBI:78827"/>
        <dbReference type="ChEBI" id="CHEBI:137740"/>
        <dbReference type="ChEBI" id="CHEBI:137748"/>
        <dbReference type="EC" id="2.3.1.191"/>
    </reaction>
</comment>
<gene>
    <name evidence="7 9" type="primary">lpxD</name>
    <name evidence="9" type="ORF">Cop2CBH44_27720</name>
</gene>
<dbReference type="EMBL" id="AP023322">
    <property type="protein sequence ID" value="BCI64419.1"/>
    <property type="molecule type" value="Genomic_DNA"/>
</dbReference>
<dbReference type="GO" id="GO:0016410">
    <property type="term" value="F:N-acyltransferase activity"/>
    <property type="evidence" value="ECO:0007669"/>
    <property type="project" value="InterPro"/>
</dbReference>
<comment type="similarity">
    <text evidence="7">Belongs to the transferase hexapeptide repeat family. LpxD subfamily.</text>
</comment>
<evidence type="ECO:0000256" key="6">
    <source>
        <dbReference type="ARBA" id="ARBA00023315"/>
    </source>
</evidence>
<comment type="function">
    <text evidence="7">Catalyzes the N-acylation of UDP-3-O-acylglucosamine using 3-hydroxyacyl-ACP as the acyl donor. Is involved in the biosynthesis of lipid A, a phosphorylated glycolipid that anchors the lipopolysaccharide to the outer membrane of the cell.</text>
</comment>
<feature type="domain" description="UDP-3-O-[3-hydroxymyristoyl] glucosamine N-acyltransferase non-repeat region" evidence="8">
    <location>
        <begin position="22"/>
        <end position="90"/>
    </location>
</feature>
<evidence type="ECO:0000256" key="2">
    <source>
        <dbReference type="ARBA" id="ARBA00022556"/>
    </source>
</evidence>
<dbReference type="UniPathway" id="UPA00973"/>
<dbReference type="NCBIfam" id="NF002060">
    <property type="entry name" value="PRK00892.1"/>
    <property type="match status" value="1"/>
</dbReference>
<protein>
    <recommendedName>
        <fullName evidence="7">UDP-3-O-acylglucosamine N-acyltransferase</fullName>
        <ecNumber evidence="7">2.3.1.191</ecNumber>
    </recommendedName>
</protein>
<dbReference type="CDD" id="cd03352">
    <property type="entry name" value="LbH_LpxD"/>
    <property type="match status" value="1"/>
</dbReference>
<dbReference type="InterPro" id="IPR020573">
    <property type="entry name" value="UDP_GlcNAc_AcTrfase_non-rep"/>
</dbReference>
<dbReference type="PANTHER" id="PTHR43378:SF2">
    <property type="entry name" value="UDP-3-O-ACYLGLUCOSAMINE N-ACYLTRANSFERASE 1, MITOCHONDRIAL-RELATED"/>
    <property type="match status" value="1"/>
</dbReference>
<evidence type="ECO:0000259" key="8">
    <source>
        <dbReference type="Pfam" id="PF04613"/>
    </source>
</evidence>
<dbReference type="Pfam" id="PF14602">
    <property type="entry name" value="Hexapep_2"/>
    <property type="match status" value="1"/>
</dbReference>
<evidence type="ECO:0000256" key="4">
    <source>
        <dbReference type="ARBA" id="ARBA00022737"/>
    </source>
</evidence>
<dbReference type="Gene3D" id="2.160.10.10">
    <property type="entry name" value="Hexapeptide repeat proteins"/>
    <property type="match status" value="1"/>
</dbReference>
<dbReference type="KEGG" id="copr:Cop2CBH44_27720"/>
<keyword evidence="10" id="KW-1185">Reference proteome</keyword>
<dbReference type="AlphaFoldDB" id="A0A7G1HXJ7"/>
<dbReference type="Proteomes" id="UP000594042">
    <property type="component" value="Chromosome"/>
</dbReference>
<dbReference type="GO" id="GO:0009245">
    <property type="term" value="P:lipid A biosynthetic process"/>
    <property type="evidence" value="ECO:0007669"/>
    <property type="project" value="UniProtKB-UniRule"/>
</dbReference>
<dbReference type="RefSeq" id="WP_021931834.1">
    <property type="nucleotide sequence ID" value="NZ_AP023322.1"/>
</dbReference>
<dbReference type="Pfam" id="PF00132">
    <property type="entry name" value="Hexapep"/>
    <property type="match status" value="1"/>
</dbReference>
<dbReference type="GO" id="GO:0103118">
    <property type="term" value="F:UDP-3-O-[(3R)-3-hydroxyacyl]-glucosamine N-acyltransferase activity"/>
    <property type="evidence" value="ECO:0007669"/>
    <property type="project" value="UniProtKB-EC"/>
</dbReference>
<dbReference type="Gene3D" id="3.40.1390.10">
    <property type="entry name" value="MurE/MurF, N-terminal domain"/>
    <property type="match status" value="1"/>
</dbReference>
<keyword evidence="1 7" id="KW-0444">Lipid biosynthesis</keyword>
<dbReference type="InterPro" id="IPR018357">
    <property type="entry name" value="Hexapep_transf_CS"/>
</dbReference>
<comment type="pathway">
    <text evidence="7">Bacterial outer membrane biogenesis; LPS lipid A biosynthesis.</text>
</comment>
<evidence type="ECO:0000256" key="7">
    <source>
        <dbReference type="HAMAP-Rule" id="MF_00523"/>
    </source>
</evidence>
<comment type="subunit">
    <text evidence="7">Homotrimer.</text>
</comment>
<dbReference type="HAMAP" id="MF_00523">
    <property type="entry name" value="LpxD"/>
    <property type="match status" value="1"/>
</dbReference>
<dbReference type="InterPro" id="IPR007691">
    <property type="entry name" value="LpxD"/>
</dbReference>
<keyword evidence="5 7" id="KW-0443">Lipid metabolism</keyword>
<dbReference type="GO" id="GO:0016020">
    <property type="term" value="C:membrane"/>
    <property type="evidence" value="ECO:0007669"/>
    <property type="project" value="GOC"/>
</dbReference>
<dbReference type="PANTHER" id="PTHR43378">
    <property type="entry name" value="UDP-3-O-ACYLGLUCOSAMINE N-ACYLTRANSFERASE"/>
    <property type="match status" value="1"/>
</dbReference>
<keyword evidence="2 7" id="KW-0441">Lipid A biosynthesis</keyword>
<evidence type="ECO:0000256" key="1">
    <source>
        <dbReference type="ARBA" id="ARBA00022516"/>
    </source>
</evidence>
<sequence>MEFTAQQIADFLQGEVIGDAQVKVNNVSKIEDGKPGTLSFLANPKYTHYIYTTKASIVLVNRDFEPEEKITATLIKVNDAYSCIAQLLNLVSQARPEKKGIDSSASIAASVTIPQSIYIGAFTYIDENVKLGENVKLYPQVYIGENVTIGENTIIYPGVKIYHDCVIGSNCIIHAGTVIGADGFGFAPHNGSYEKIAQIGNVVIEDFVEIGANTTIDRATMGSTIIRKGVKLDNLIQVAHNVEVGNNTVIAAQTGIAGSTKVGSHCMIGGQVGFAGHISIGDRVNVGAQSGIPNNVKPDSTILGYPAVPAREFARSVVMIKKLPELRQTVDDLRKEIEALKKQLGK</sequence>